<dbReference type="GO" id="GO:0008757">
    <property type="term" value="F:S-adenosylmethionine-dependent methyltransferase activity"/>
    <property type="evidence" value="ECO:0007669"/>
    <property type="project" value="InterPro"/>
</dbReference>
<reference evidence="5 6" key="1">
    <citation type="submission" date="2018-09" db="EMBL/GenBank/DDBJ databases">
        <title>Murine metabolic-syndrome-specific gut microbial biobank.</title>
        <authorList>
            <person name="Liu C."/>
        </authorList>
    </citation>
    <scope>NUCLEOTIDE SEQUENCE [LARGE SCALE GENOMIC DNA]</scope>
    <source>
        <strain evidence="5 6">0.1xD8-82</strain>
    </source>
</reference>
<evidence type="ECO:0000313" key="5">
    <source>
        <dbReference type="EMBL" id="RKI91571.1"/>
    </source>
</evidence>
<dbReference type="PANTHER" id="PTHR44942">
    <property type="entry name" value="METHYLTRANSF_11 DOMAIN-CONTAINING PROTEIN"/>
    <property type="match status" value="1"/>
</dbReference>
<dbReference type="Gene3D" id="3.40.50.150">
    <property type="entry name" value="Vaccinia Virus protein VP39"/>
    <property type="match status" value="1"/>
</dbReference>
<evidence type="ECO:0000256" key="3">
    <source>
        <dbReference type="ARBA" id="ARBA00022679"/>
    </source>
</evidence>
<dbReference type="CDD" id="cd02440">
    <property type="entry name" value="AdoMet_MTases"/>
    <property type="match status" value="1"/>
</dbReference>
<keyword evidence="2 5" id="KW-0489">Methyltransferase</keyword>
<keyword evidence="3 5" id="KW-0808">Transferase</keyword>
<dbReference type="InterPro" id="IPR029063">
    <property type="entry name" value="SAM-dependent_MTases_sf"/>
</dbReference>
<accession>A0A3A9AVJ9</accession>
<dbReference type="InterPro" id="IPR051052">
    <property type="entry name" value="Diverse_substrate_MTase"/>
</dbReference>
<dbReference type="SUPFAM" id="SSF53335">
    <property type="entry name" value="S-adenosyl-L-methionine-dependent methyltransferases"/>
    <property type="match status" value="1"/>
</dbReference>
<comment type="similarity">
    <text evidence="1">Belongs to the methyltransferase superfamily.</text>
</comment>
<protein>
    <submittedName>
        <fullName evidence="5">SAM-dependent methyltransferase</fullName>
    </submittedName>
</protein>
<dbReference type="EMBL" id="RAYQ01000009">
    <property type="protein sequence ID" value="RKI91571.1"/>
    <property type="molecule type" value="Genomic_DNA"/>
</dbReference>
<dbReference type="GO" id="GO:0032259">
    <property type="term" value="P:methylation"/>
    <property type="evidence" value="ECO:0007669"/>
    <property type="project" value="UniProtKB-KW"/>
</dbReference>
<proteinExistence type="inferred from homology"/>
<name>A0A3A9AVJ9_9FIRM</name>
<dbReference type="PANTHER" id="PTHR44942:SF4">
    <property type="entry name" value="METHYLTRANSFERASE TYPE 11 DOMAIN-CONTAINING PROTEIN"/>
    <property type="match status" value="1"/>
</dbReference>
<dbReference type="OrthoDB" id="9774345at2"/>
<feature type="domain" description="Methyltransferase type 11" evidence="4">
    <location>
        <begin position="46"/>
        <end position="138"/>
    </location>
</feature>
<evidence type="ECO:0000259" key="4">
    <source>
        <dbReference type="Pfam" id="PF08241"/>
    </source>
</evidence>
<organism evidence="5 6">
    <name type="scientific">Parablautia intestinalis</name>
    <dbReference type="NCBI Taxonomy" id="2320100"/>
    <lineage>
        <taxon>Bacteria</taxon>
        <taxon>Bacillati</taxon>
        <taxon>Bacillota</taxon>
        <taxon>Clostridia</taxon>
        <taxon>Lachnospirales</taxon>
        <taxon>Lachnospiraceae</taxon>
        <taxon>Parablautia</taxon>
    </lineage>
</organism>
<dbReference type="Pfam" id="PF08241">
    <property type="entry name" value="Methyltransf_11"/>
    <property type="match status" value="1"/>
</dbReference>
<sequence>MNMESKSFDYQRIAQGYANDRPFLHRQVIDFVRADLHINRNFQNGLDIGCGAGLSTKALRLMCDKVTGVDISGEMIAAAKAFYKDDSYTFFVSSAEDIKAPAQSFDVATAAGVVNWVDEKEFLPGLRRLMRNQGLFIVYDFWITDKMEGNSAYGDWWHDRYLKKFPRPPRKETVWTREMTLPYGFGIKKQMSCTLKYDFDKNAFIRFMMIQSNVNARIEEGGMRAREAEEWFEDSLKDIFIKEKETLIFDGYYWIFYRRY</sequence>
<evidence type="ECO:0000256" key="1">
    <source>
        <dbReference type="ARBA" id="ARBA00008361"/>
    </source>
</evidence>
<evidence type="ECO:0000256" key="2">
    <source>
        <dbReference type="ARBA" id="ARBA00022603"/>
    </source>
</evidence>
<keyword evidence="6" id="KW-1185">Reference proteome</keyword>
<dbReference type="Proteomes" id="UP000280696">
    <property type="component" value="Unassembled WGS sequence"/>
</dbReference>
<dbReference type="AlphaFoldDB" id="A0A3A9AVJ9"/>
<dbReference type="InterPro" id="IPR013216">
    <property type="entry name" value="Methyltransf_11"/>
</dbReference>
<gene>
    <name evidence="5" type="ORF">D7V94_09870</name>
</gene>
<comment type="caution">
    <text evidence="5">The sequence shown here is derived from an EMBL/GenBank/DDBJ whole genome shotgun (WGS) entry which is preliminary data.</text>
</comment>
<evidence type="ECO:0000313" key="6">
    <source>
        <dbReference type="Proteomes" id="UP000280696"/>
    </source>
</evidence>